<dbReference type="SUPFAM" id="SSF47616">
    <property type="entry name" value="GST C-terminal domain-like"/>
    <property type="match status" value="1"/>
</dbReference>
<dbReference type="KEGG" id="tmn:UCRPA7_4297"/>
<sequence>MSFNVEREKLPLLENNVPEKMQKQSQELLEILAGLLKEEQGPWLWGLTEPTALDAHLVAFIARLQDLGRGQVVPPGLKLYAESAKNGPEWKNVMQGRRTFPQIVD</sequence>
<keyword evidence="2" id="KW-1185">Reference proteome</keyword>
<gene>
    <name evidence="1" type="ORF">UCRPA7_4297</name>
</gene>
<dbReference type="OrthoDB" id="412788at2759"/>
<dbReference type="RefSeq" id="XP_007915003.1">
    <property type="nucleotide sequence ID" value="XM_007916812.1"/>
</dbReference>
<dbReference type="GeneID" id="19324733"/>
<dbReference type="EMBL" id="KB933101">
    <property type="protein sequence ID" value="EOO00180.1"/>
    <property type="molecule type" value="Genomic_DNA"/>
</dbReference>
<reference evidence="2" key="1">
    <citation type="journal article" date="2013" name="Genome Announc.">
        <title>Draft genome sequence of the ascomycete Phaeoacremonium aleophilum strain UCR-PA7, a causal agent of the esca disease complex in grapevines.</title>
        <authorList>
            <person name="Blanco-Ulate B."/>
            <person name="Rolshausen P."/>
            <person name="Cantu D."/>
        </authorList>
    </citation>
    <scope>NUCLEOTIDE SEQUENCE [LARGE SCALE GENOMIC DNA]</scope>
    <source>
        <strain evidence="2">UCR-PA7</strain>
    </source>
</reference>
<dbReference type="HOGENOM" id="CLU_2238484_0_0_1"/>
<name>R8BLM8_PHAM7</name>
<dbReference type="Proteomes" id="UP000014074">
    <property type="component" value="Unassembled WGS sequence"/>
</dbReference>
<evidence type="ECO:0000313" key="1">
    <source>
        <dbReference type="EMBL" id="EOO00180.1"/>
    </source>
</evidence>
<dbReference type="InterPro" id="IPR036282">
    <property type="entry name" value="Glutathione-S-Trfase_C_sf"/>
</dbReference>
<dbReference type="eggNOG" id="ENOG502SMRJ">
    <property type="taxonomic scope" value="Eukaryota"/>
</dbReference>
<evidence type="ECO:0000313" key="2">
    <source>
        <dbReference type="Proteomes" id="UP000014074"/>
    </source>
</evidence>
<organism evidence="1 2">
    <name type="scientific">Phaeoacremonium minimum (strain UCR-PA7)</name>
    <name type="common">Esca disease fungus</name>
    <name type="synonym">Togninia minima</name>
    <dbReference type="NCBI Taxonomy" id="1286976"/>
    <lineage>
        <taxon>Eukaryota</taxon>
        <taxon>Fungi</taxon>
        <taxon>Dikarya</taxon>
        <taxon>Ascomycota</taxon>
        <taxon>Pezizomycotina</taxon>
        <taxon>Sordariomycetes</taxon>
        <taxon>Sordariomycetidae</taxon>
        <taxon>Togniniales</taxon>
        <taxon>Togniniaceae</taxon>
        <taxon>Phaeoacremonium</taxon>
    </lineage>
</organism>
<proteinExistence type="predicted"/>
<accession>R8BLM8</accession>
<protein>
    <submittedName>
        <fullName evidence="1">Putative thioredoxin-like protein</fullName>
    </submittedName>
</protein>
<dbReference type="AlphaFoldDB" id="R8BLM8"/>